<name>A0A918XR80_9PROT</name>
<gene>
    <name evidence="1" type="ORF">GCM10017083_20520</name>
</gene>
<accession>A0A918XR80</accession>
<comment type="caution">
    <text evidence="1">The sequence shown here is derived from an EMBL/GenBank/DDBJ whole genome shotgun (WGS) entry which is preliminary data.</text>
</comment>
<dbReference type="Proteomes" id="UP000630353">
    <property type="component" value="Unassembled WGS sequence"/>
</dbReference>
<reference evidence="1" key="2">
    <citation type="submission" date="2020-09" db="EMBL/GenBank/DDBJ databases">
        <authorList>
            <person name="Sun Q."/>
            <person name="Kim S."/>
        </authorList>
    </citation>
    <scope>NUCLEOTIDE SEQUENCE</scope>
    <source>
        <strain evidence="1">KCTC 42651</strain>
    </source>
</reference>
<protein>
    <submittedName>
        <fullName evidence="1">Uncharacterized protein</fullName>
    </submittedName>
</protein>
<reference evidence="1" key="1">
    <citation type="journal article" date="2014" name="Int. J. Syst. Evol. Microbiol.">
        <title>Complete genome sequence of Corynebacterium casei LMG S-19264T (=DSM 44701T), isolated from a smear-ripened cheese.</title>
        <authorList>
            <consortium name="US DOE Joint Genome Institute (JGI-PGF)"/>
            <person name="Walter F."/>
            <person name="Albersmeier A."/>
            <person name="Kalinowski J."/>
            <person name="Ruckert C."/>
        </authorList>
    </citation>
    <scope>NUCLEOTIDE SEQUENCE</scope>
    <source>
        <strain evidence="1">KCTC 42651</strain>
    </source>
</reference>
<evidence type="ECO:0000313" key="1">
    <source>
        <dbReference type="EMBL" id="GHD48900.1"/>
    </source>
</evidence>
<keyword evidence="2" id="KW-1185">Reference proteome</keyword>
<sequence length="104" mass="11241">MRWINAGTAALADYAAAVCPEEPTMTETVLDLPDRSPIARLSRAVADWFAPVRAAGLDLELQPAGDTDIQIDRCGDTLTIRGAVVTIRRPEEPAALAGSRKLYY</sequence>
<proteinExistence type="predicted"/>
<dbReference type="EMBL" id="BMZS01000004">
    <property type="protein sequence ID" value="GHD48900.1"/>
    <property type="molecule type" value="Genomic_DNA"/>
</dbReference>
<evidence type="ECO:0000313" key="2">
    <source>
        <dbReference type="Proteomes" id="UP000630353"/>
    </source>
</evidence>
<organism evidence="1 2">
    <name type="scientific">Thalassobaculum fulvum</name>
    <dbReference type="NCBI Taxonomy" id="1633335"/>
    <lineage>
        <taxon>Bacteria</taxon>
        <taxon>Pseudomonadati</taxon>
        <taxon>Pseudomonadota</taxon>
        <taxon>Alphaproteobacteria</taxon>
        <taxon>Rhodospirillales</taxon>
        <taxon>Thalassobaculaceae</taxon>
        <taxon>Thalassobaculum</taxon>
    </lineage>
</organism>
<dbReference type="AlphaFoldDB" id="A0A918XR80"/>